<evidence type="ECO:0000256" key="1">
    <source>
        <dbReference type="SAM" id="MobiDB-lite"/>
    </source>
</evidence>
<sequence length="78" mass="8506">MRAVTVLIPLLAAVALSGCGGVSYRDTNAAVDARPECASGPTRPGETPPSWCERKQEVDWKSDRGSEKVDFKKKDDQR</sequence>
<evidence type="ECO:0000313" key="3">
    <source>
        <dbReference type="EMBL" id="BAV95782.1"/>
    </source>
</evidence>
<dbReference type="Proteomes" id="UP000218824">
    <property type="component" value="Chromosome"/>
</dbReference>
<proteinExistence type="predicted"/>
<dbReference type="PROSITE" id="PS51257">
    <property type="entry name" value="PROKAR_LIPOPROTEIN"/>
    <property type="match status" value="1"/>
</dbReference>
<feature type="chain" id="PRO_5043739779" description="Lipoprotein" evidence="2">
    <location>
        <begin position="18"/>
        <end position="78"/>
    </location>
</feature>
<evidence type="ECO:0000313" key="4">
    <source>
        <dbReference type="Proteomes" id="UP000218824"/>
    </source>
</evidence>
<feature type="region of interest" description="Disordered" evidence="1">
    <location>
        <begin position="34"/>
        <end position="78"/>
    </location>
</feature>
<name>A0AAU9AB38_LYSEN</name>
<evidence type="ECO:0008006" key="5">
    <source>
        <dbReference type="Google" id="ProtNLM"/>
    </source>
</evidence>
<dbReference type="KEGG" id="lem:LEN_0295"/>
<reference evidence="3 4" key="1">
    <citation type="journal article" date="2017" name="DNA Res.">
        <title>Complete genome sequence and expression profile of the commercial lytic enzyme producer Lysobacter enzymogenes M497-1.</title>
        <authorList>
            <person name="Takami H."/>
            <person name="Toyoda A."/>
            <person name="Uchiyama I."/>
            <person name="Itoh T."/>
            <person name="Takaki Y."/>
            <person name="Arai W."/>
            <person name="Nishi S."/>
            <person name="Kawai M."/>
            <person name="Shinya K."/>
            <person name="Ikeda H."/>
        </authorList>
    </citation>
    <scope>NUCLEOTIDE SEQUENCE [LARGE SCALE GENOMIC DNA]</scope>
    <source>
        <strain evidence="3 4">M497-1</strain>
    </source>
</reference>
<organism evidence="3 4">
    <name type="scientific">Lysobacter enzymogenes</name>
    <dbReference type="NCBI Taxonomy" id="69"/>
    <lineage>
        <taxon>Bacteria</taxon>
        <taxon>Pseudomonadati</taxon>
        <taxon>Pseudomonadota</taxon>
        <taxon>Gammaproteobacteria</taxon>
        <taxon>Lysobacterales</taxon>
        <taxon>Lysobacteraceae</taxon>
        <taxon>Lysobacter</taxon>
    </lineage>
</organism>
<dbReference type="RefSeq" id="WP_074871854.1">
    <property type="nucleotide sequence ID" value="NZ_AP014940.1"/>
</dbReference>
<protein>
    <recommendedName>
        <fullName evidence="5">Lipoprotein</fullName>
    </recommendedName>
</protein>
<dbReference type="EMBL" id="AP014940">
    <property type="protein sequence ID" value="BAV95782.1"/>
    <property type="molecule type" value="Genomic_DNA"/>
</dbReference>
<evidence type="ECO:0000256" key="2">
    <source>
        <dbReference type="SAM" id="SignalP"/>
    </source>
</evidence>
<dbReference type="AlphaFoldDB" id="A0AAU9AB38"/>
<keyword evidence="2" id="KW-0732">Signal</keyword>
<accession>A0AAU9AB38</accession>
<dbReference type="GeneID" id="83062217"/>
<feature type="compositionally biased region" description="Basic and acidic residues" evidence="1">
    <location>
        <begin position="52"/>
        <end position="78"/>
    </location>
</feature>
<gene>
    <name evidence="3" type="ORF">LEN_0295</name>
</gene>
<feature type="signal peptide" evidence="2">
    <location>
        <begin position="1"/>
        <end position="17"/>
    </location>
</feature>